<keyword evidence="4" id="KW-0804">Transcription</keyword>
<protein>
    <recommendedName>
        <fullName evidence="10">Transcriptional regulator</fullName>
    </recommendedName>
</protein>
<name>A0ABP7HM00_9ACTN</name>
<evidence type="ECO:0000256" key="1">
    <source>
        <dbReference type="ARBA" id="ARBA00010466"/>
    </source>
</evidence>
<dbReference type="PANTHER" id="PTHR34294:SF1">
    <property type="entry name" value="TRANSCRIPTIONAL REGULATOR LSRR"/>
    <property type="match status" value="1"/>
</dbReference>
<dbReference type="Pfam" id="PF04545">
    <property type="entry name" value="Sigma70_r4"/>
    <property type="match status" value="1"/>
</dbReference>
<evidence type="ECO:0000256" key="4">
    <source>
        <dbReference type="ARBA" id="ARBA00023163"/>
    </source>
</evidence>
<dbReference type="Pfam" id="PF04198">
    <property type="entry name" value="Sugar-bind"/>
    <property type="match status" value="1"/>
</dbReference>
<proteinExistence type="inferred from homology"/>
<comment type="caution">
    <text evidence="8">The sequence shown here is derived from an EMBL/GenBank/DDBJ whole genome shotgun (WGS) entry which is preliminary data.</text>
</comment>
<dbReference type="SUPFAM" id="SSF100950">
    <property type="entry name" value="NagB/RpiA/CoA transferase-like"/>
    <property type="match status" value="1"/>
</dbReference>
<keyword evidence="9" id="KW-1185">Reference proteome</keyword>
<dbReference type="InterPro" id="IPR036388">
    <property type="entry name" value="WH-like_DNA-bd_sf"/>
</dbReference>
<dbReference type="PANTHER" id="PTHR34294">
    <property type="entry name" value="TRANSCRIPTIONAL REGULATOR-RELATED"/>
    <property type="match status" value="1"/>
</dbReference>
<feature type="domain" description="Sugar-binding" evidence="5">
    <location>
        <begin position="203"/>
        <end position="443"/>
    </location>
</feature>
<dbReference type="InterPro" id="IPR007324">
    <property type="entry name" value="Sugar-bd_dom_put"/>
</dbReference>
<dbReference type="InterPro" id="IPR051054">
    <property type="entry name" value="SorC_transcr_regulators"/>
</dbReference>
<dbReference type="InterPro" id="IPR037171">
    <property type="entry name" value="NagB/RpiA_transferase-like"/>
</dbReference>
<dbReference type="Pfam" id="PF13276">
    <property type="entry name" value="HTH_21"/>
    <property type="match status" value="1"/>
</dbReference>
<feature type="domain" description="HTH-like" evidence="7">
    <location>
        <begin position="44"/>
        <end position="85"/>
    </location>
</feature>
<reference evidence="9" key="1">
    <citation type="journal article" date="2019" name="Int. J. Syst. Evol. Microbiol.">
        <title>The Global Catalogue of Microorganisms (GCM) 10K type strain sequencing project: providing services to taxonomists for standard genome sequencing and annotation.</title>
        <authorList>
            <consortium name="The Broad Institute Genomics Platform"/>
            <consortium name="The Broad Institute Genome Sequencing Center for Infectious Disease"/>
            <person name="Wu L."/>
            <person name="Ma J."/>
        </authorList>
    </citation>
    <scope>NUCLEOTIDE SEQUENCE [LARGE SCALE GENOMIC DNA]</scope>
    <source>
        <strain evidence="9">JCM 16908</strain>
    </source>
</reference>
<dbReference type="Gene3D" id="1.10.10.10">
    <property type="entry name" value="Winged helix-like DNA-binding domain superfamily/Winged helix DNA-binding domain"/>
    <property type="match status" value="1"/>
</dbReference>
<dbReference type="InterPro" id="IPR007630">
    <property type="entry name" value="RNA_pol_sigma70_r4"/>
</dbReference>
<evidence type="ECO:0000259" key="7">
    <source>
        <dbReference type="Pfam" id="PF13276"/>
    </source>
</evidence>
<dbReference type="Gene3D" id="3.40.50.1360">
    <property type="match status" value="1"/>
</dbReference>
<dbReference type="EMBL" id="BAAAZR010000002">
    <property type="protein sequence ID" value="GAA3795423.1"/>
    <property type="molecule type" value="Genomic_DNA"/>
</dbReference>
<evidence type="ECO:0000256" key="3">
    <source>
        <dbReference type="ARBA" id="ARBA00023125"/>
    </source>
</evidence>
<comment type="similarity">
    <text evidence="1">Belongs to the SorC transcriptional regulatory family.</text>
</comment>
<gene>
    <name evidence="8" type="ORF">GCM10022226_13480</name>
</gene>
<evidence type="ECO:0000259" key="6">
    <source>
        <dbReference type="Pfam" id="PF04545"/>
    </source>
</evidence>
<feature type="domain" description="RNA polymerase sigma-70 region 4" evidence="6">
    <location>
        <begin position="152"/>
        <end position="183"/>
    </location>
</feature>
<evidence type="ECO:0000313" key="8">
    <source>
        <dbReference type="EMBL" id="GAA3795423.1"/>
    </source>
</evidence>
<evidence type="ECO:0000313" key="9">
    <source>
        <dbReference type="Proteomes" id="UP001500888"/>
    </source>
</evidence>
<evidence type="ECO:0000256" key="2">
    <source>
        <dbReference type="ARBA" id="ARBA00023015"/>
    </source>
</evidence>
<dbReference type="InterPro" id="IPR025948">
    <property type="entry name" value="HTH-like_dom"/>
</dbReference>
<dbReference type="Proteomes" id="UP001500888">
    <property type="component" value="Unassembled WGS sequence"/>
</dbReference>
<evidence type="ECO:0008006" key="10">
    <source>
        <dbReference type="Google" id="ProtNLM"/>
    </source>
</evidence>
<keyword evidence="2" id="KW-0805">Transcription regulation</keyword>
<evidence type="ECO:0000259" key="5">
    <source>
        <dbReference type="Pfam" id="PF04198"/>
    </source>
</evidence>
<organism evidence="8 9">
    <name type="scientific">Sphaerisporangium flaviroseum</name>
    <dbReference type="NCBI Taxonomy" id="509199"/>
    <lineage>
        <taxon>Bacteria</taxon>
        <taxon>Bacillati</taxon>
        <taxon>Actinomycetota</taxon>
        <taxon>Actinomycetes</taxon>
        <taxon>Streptosporangiales</taxon>
        <taxon>Streptosporangiaceae</taxon>
        <taxon>Sphaerisporangium</taxon>
    </lineage>
</organism>
<sequence>MHPFIEAEKQNGHNVKRACELLEVSRAAFYAGRSAMPGPRTVRDLELLERIGEVHHDSRGTYGAPRIHAVLQREGERCGRRRVARANAALRAANFRRGTLAFLRRARRYSVVHSFSTHVHTPRESARMNAADVTPEAQARFPQELMYAAASQYYLEDATQADIAKRLSVSRATVSRLLTEARRHGIVEIKVHRPATLEAGPLAAEVADALGLQHVYLVPKVGGPALGPWLAPGLARALTTVGLKSGDIILVSSGSTVYECAREGLGQFPGVTIAPAVGGQEDPQPWFQTNETTRLLAERVGGVPSYLYAPAQPGPELFYSLQHEPSVRKVMDLWAHAKCAIVGVGSPPLMRQVVPAFVPRHADSLRQAVGDVCSRFYDRDGEPVGFPGSERLVATSLEELRRIPVSIAVAVGPEKVLSIIAGAKGGYFNQLVTDALTAESLLAAAR</sequence>
<accession>A0ABP7HM00</accession>
<keyword evidence="3" id="KW-0238">DNA-binding</keyword>